<dbReference type="EMBL" id="SOYY01000009">
    <property type="protein sequence ID" value="KAA0716626.1"/>
    <property type="molecule type" value="Genomic_DNA"/>
</dbReference>
<dbReference type="InterPro" id="IPR050691">
    <property type="entry name" value="Hyaluronan_bind_Proteoglycan"/>
</dbReference>
<dbReference type="Pfam" id="PF07686">
    <property type="entry name" value="V-set"/>
    <property type="match status" value="1"/>
</dbReference>
<dbReference type="Gene3D" id="2.60.40.10">
    <property type="entry name" value="Immunoglobulins"/>
    <property type="match status" value="1"/>
</dbReference>
<keyword evidence="2" id="KW-0964">Secreted</keyword>
<dbReference type="GO" id="GO:0010001">
    <property type="term" value="P:glial cell differentiation"/>
    <property type="evidence" value="ECO:0007669"/>
    <property type="project" value="TreeGrafter"/>
</dbReference>
<dbReference type="Gene3D" id="3.10.100.10">
    <property type="entry name" value="Mannose-Binding Protein A, subunit A"/>
    <property type="match status" value="2"/>
</dbReference>
<dbReference type="PANTHER" id="PTHR22804:SF58">
    <property type="entry name" value="HYALURONAN AND PROTEOGLYCAN LINK PROTEIN 1 ISOFORM 1 PRECURSOR"/>
    <property type="match status" value="1"/>
</dbReference>
<dbReference type="GO" id="GO:0007155">
    <property type="term" value="P:cell adhesion"/>
    <property type="evidence" value="ECO:0007669"/>
    <property type="project" value="InterPro"/>
</dbReference>
<dbReference type="PROSITE" id="PS50963">
    <property type="entry name" value="LINK_2"/>
    <property type="match status" value="2"/>
</dbReference>
<dbReference type="CDD" id="cd03519">
    <property type="entry name" value="Link_domain_HAPLN_module_2"/>
    <property type="match status" value="1"/>
</dbReference>
<evidence type="ECO:0000313" key="7">
    <source>
        <dbReference type="EMBL" id="KAA0716626.1"/>
    </source>
</evidence>
<name>A0A5A9P760_9TELE</name>
<comment type="caution">
    <text evidence="5">Lacks conserved residue(s) required for the propagation of feature annotation.</text>
</comment>
<gene>
    <name evidence="7" type="ORF">E1301_Tti022003</name>
</gene>
<evidence type="ECO:0000256" key="3">
    <source>
        <dbReference type="ARBA" id="ARBA00022737"/>
    </source>
</evidence>
<dbReference type="InterPro" id="IPR036179">
    <property type="entry name" value="Ig-like_dom_sf"/>
</dbReference>
<dbReference type="GO" id="GO:0002052">
    <property type="term" value="P:positive regulation of neuroblast proliferation"/>
    <property type="evidence" value="ECO:0007669"/>
    <property type="project" value="TreeGrafter"/>
</dbReference>
<dbReference type="PRINTS" id="PR01265">
    <property type="entry name" value="LINKMODULE"/>
</dbReference>
<evidence type="ECO:0000256" key="2">
    <source>
        <dbReference type="ARBA" id="ARBA00022525"/>
    </source>
</evidence>
<keyword evidence="3" id="KW-0677">Repeat</keyword>
<dbReference type="InterPro" id="IPR016187">
    <property type="entry name" value="CTDL_fold"/>
</dbReference>
<dbReference type="AlphaFoldDB" id="A0A5A9P760"/>
<evidence type="ECO:0000256" key="5">
    <source>
        <dbReference type="PROSITE-ProRule" id="PRU00323"/>
    </source>
</evidence>
<accession>A0A5A9P760</accession>
<dbReference type="GO" id="GO:0045202">
    <property type="term" value="C:synapse"/>
    <property type="evidence" value="ECO:0007669"/>
    <property type="project" value="TreeGrafter"/>
</dbReference>
<feature type="disulfide bond" evidence="5">
    <location>
        <begin position="238"/>
        <end position="259"/>
    </location>
</feature>
<comment type="caution">
    <text evidence="7">The sequence shown here is derived from an EMBL/GenBank/DDBJ whole genome shotgun (WGS) entry which is preliminary data.</text>
</comment>
<dbReference type="FunFam" id="3.10.100.10:FF:000001">
    <property type="entry name" value="Hyaluronan proteoglycan link protein 1"/>
    <property type="match status" value="1"/>
</dbReference>
<reference evidence="7 8" key="1">
    <citation type="journal article" date="2019" name="Mol. Ecol. Resour.">
        <title>Chromosome-level genome assembly of Triplophysa tibetana, a fish adapted to the harsh high-altitude environment of the Tibetan Plateau.</title>
        <authorList>
            <person name="Yang X."/>
            <person name="Liu H."/>
            <person name="Ma Z."/>
            <person name="Zou Y."/>
            <person name="Zou M."/>
            <person name="Mao Y."/>
            <person name="Li X."/>
            <person name="Wang H."/>
            <person name="Chen T."/>
            <person name="Wang W."/>
            <person name="Yang R."/>
        </authorList>
    </citation>
    <scope>NUCLEOTIDE SEQUENCE [LARGE SCALE GENOMIC DNA]</scope>
    <source>
        <strain evidence="7">TTIB1903HZAU</strain>
        <tissue evidence="7">Muscle</tissue>
    </source>
</reference>
<keyword evidence="4 5" id="KW-1015">Disulfide bond</keyword>
<protein>
    <submittedName>
        <fullName evidence="7">Hyaluronan and proteoglycan link protein 1</fullName>
    </submittedName>
</protein>
<dbReference type="GO" id="GO:0005540">
    <property type="term" value="F:hyaluronic acid binding"/>
    <property type="evidence" value="ECO:0007669"/>
    <property type="project" value="InterPro"/>
</dbReference>
<keyword evidence="8" id="KW-1185">Reference proteome</keyword>
<comment type="subcellular location">
    <subcellularLocation>
        <location evidence="1">Secreted</location>
    </subcellularLocation>
</comment>
<evidence type="ECO:0000256" key="1">
    <source>
        <dbReference type="ARBA" id="ARBA00004613"/>
    </source>
</evidence>
<dbReference type="GO" id="GO:0072534">
    <property type="term" value="C:perineuronal net"/>
    <property type="evidence" value="ECO:0007669"/>
    <property type="project" value="TreeGrafter"/>
</dbReference>
<dbReference type="InterPro" id="IPR013783">
    <property type="entry name" value="Ig-like_fold"/>
</dbReference>
<evidence type="ECO:0000256" key="4">
    <source>
        <dbReference type="ARBA" id="ARBA00023157"/>
    </source>
</evidence>
<dbReference type="GO" id="GO:0005615">
    <property type="term" value="C:extracellular space"/>
    <property type="evidence" value="ECO:0007669"/>
    <property type="project" value="TreeGrafter"/>
</dbReference>
<dbReference type="InterPro" id="IPR016186">
    <property type="entry name" value="C-type_lectin-like/link_sf"/>
</dbReference>
<dbReference type="SUPFAM" id="SSF56436">
    <property type="entry name" value="C-type lectin-like"/>
    <property type="match status" value="2"/>
</dbReference>
<evidence type="ECO:0000259" key="6">
    <source>
        <dbReference type="PROSITE" id="PS50963"/>
    </source>
</evidence>
<feature type="domain" description="Link" evidence="6">
    <location>
        <begin position="92"/>
        <end position="188"/>
    </location>
</feature>
<dbReference type="PANTHER" id="PTHR22804">
    <property type="entry name" value="AGGRECAN/VERSICAN PROTEOGLYCAN"/>
    <property type="match status" value="1"/>
</dbReference>
<proteinExistence type="predicted"/>
<feature type="domain" description="Link" evidence="6">
    <location>
        <begin position="193"/>
        <end position="285"/>
    </location>
</feature>
<organism evidence="7 8">
    <name type="scientific">Triplophysa tibetana</name>
    <dbReference type="NCBI Taxonomy" id="1572043"/>
    <lineage>
        <taxon>Eukaryota</taxon>
        <taxon>Metazoa</taxon>
        <taxon>Chordata</taxon>
        <taxon>Craniata</taxon>
        <taxon>Vertebrata</taxon>
        <taxon>Euteleostomi</taxon>
        <taxon>Actinopterygii</taxon>
        <taxon>Neopterygii</taxon>
        <taxon>Teleostei</taxon>
        <taxon>Ostariophysi</taxon>
        <taxon>Cypriniformes</taxon>
        <taxon>Nemacheilidae</taxon>
        <taxon>Triplophysa</taxon>
    </lineage>
</organism>
<dbReference type="SUPFAM" id="SSF48726">
    <property type="entry name" value="Immunoglobulin"/>
    <property type="match status" value="1"/>
</dbReference>
<dbReference type="GO" id="GO:0007417">
    <property type="term" value="P:central nervous system development"/>
    <property type="evidence" value="ECO:0007669"/>
    <property type="project" value="TreeGrafter"/>
</dbReference>
<dbReference type="Proteomes" id="UP000324632">
    <property type="component" value="Chromosome 9"/>
</dbReference>
<sequence>MFGNRIKWTKLEDDATELDVIISMGFHKKTYGNFLNRVYLLEEDEHDATLVITHLDVTDYGTYRCEIINGMKDVIIEVNLEVDGKFHFFSKGLFSHTRRVWGVITSISMMPRLYVGSRMLWWPPLSSCMGHGEMVLIGAMLAGLMTEPCEYPITKPRQACGGVKISAGLRNYGRQHRSNSRFDVFCFTAGLRGRFYYLIQPQKLSYDGAVAACKNNGAEIAKVGHIYAAWKLHGYDRCDAGWLADGSVRYPISRPRKNCSPTEAAVRFIGFPDKKQNLYGVYCYKPQS</sequence>
<dbReference type="GO" id="GO:0001501">
    <property type="term" value="P:skeletal system development"/>
    <property type="evidence" value="ECO:0007669"/>
    <property type="project" value="TreeGrafter"/>
</dbReference>
<dbReference type="Pfam" id="PF00193">
    <property type="entry name" value="Xlink"/>
    <property type="match status" value="2"/>
</dbReference>
<evidence type="ECO:0000313" key="8">
    <source>
        <dbReference type="Proteomes" id="UP000324632"/>
    </source>
</evidence>
<dbReference type="InterPro" id="IPR000538">
    <property type="entry name" value="Link_dom"/>
</dbReference>
<dbReference type="InterPro" id="IPR013106">
    <property type="entry name" value="Ig_V-set"/>
</dbReference>
<dbReference type="SMART" id="SM00445">
    <property type="entry name" value="LINK"/>
    <property type="match status" value="1"/>
</dbReference>
<dbReference type="PROSITE" id="PS01241">
    <property type="entry name" value="LINK_1"/>
    <property type="match status" value="1"/>
</dbReference>